<evidence type="ECO:0000313" key="6">
    <source>
        <dbReference type="EMBL" id="CAK0799790.1"/>
    </source>
</evidence>
<dbReference type="Pfam" id="PF00595">
    <property type="entry name" value="PDZ"/>
    <property type="match status" value="1"/>
</dbReference>
<dbReference type="SUPFAM" id="SSF50156">
    <property type="entry name" value="PDZ domain-like"/>
    <property type="match status" value="1"/>
</dbReference>
<protein>
    <submittedName>
        <fullName evidence="6">Uncharacterized protein</fullName>
    </submittedName>
</protein>
<dbReference type="CDD" id="cd00136">
    <property type="entry name" value="PDZ_canonical"/>
    <property type="match status" value="1"/>
</dbReference>
<dbReference type="SUPFAM" id="SSF50044">
    <property type="entry name" value="SH3-domain"/>
    <property type="match status" value="1"/>
</dbReference>
<dbReference type="PROSITE" id="PS50002">
    <property type="entry name" value="SH3"/>
    <property type="match status" value="1"/>
</dbReference>
<dbReference type="Proteomes" id="UP001189429">
    <property type="component" value="Unassembled WGS sequence"/>
</dbReference>
<feature type="domain" description="SH3" evidence="4">
    <location>
        <begin position="10"/>
        <end position="75"/>
    </location>
</feature>
<name>A0ABN9Q320_9DINO</name>
<dbReference type="InterPro" id="IPR001478">
    <property type="entry name" value="PDZ"/>
</dbReference>
<comment type="caution">
    <text evidence="6">The sequence shown here is derived from an EMBL/GenBank/DDBJ whole genome shotgun (WGS) entry which is preliminary data.</text>
</comment>
<dbReference type="Gene3D" id="2.30.42.10">
    <property type="match status" value="1"/>
</dbReference>
<feature type="domain" description="PDZ" evidence="5">
    <location>
        <begin position="817"/>
        <end position="880"/>
    </location>
</feature>
<sequence>MADAATEPSHLPRPGQALASFQGESYGDEYLTLAEGEHVMLLKCSEEDAGWAYGMRSHDGVCGWFPPSFWSPAAELGSAPAEQGGEQRHADHAQAAQAADGDDWDVSFSYERDALLQVGAALTGGFEQAPPEELLVSTREEPPPPPPAPPAAPGEEVLPQLDPFVEKIYMLTKVANGKVKITNLVQAAISLGVFPPQRSHGQNVTDTYAAVRSNVEIFEPLPEVAPSQFGKLEIVCRRGSPIALLPTLLLNHTEMAPGLNLVYSSEPPHLVPIHWQELLVLGAKDAQPLMLLPQQHTAIVSFQPLEASSASSAKDVGVAVADAIVGRRTTVAMLNDDVLPLVVLLVMLCINSKRGCLSDNLFQHPRAEFVAPAARAAHQVQGSTATVNEVQGSSQNGYEVQGSSREVQGSSQNVYEVQSPNREAQGSNQNGLATFEMTASNRNIYDSIRGEAPCVEGAAARAPAAGVVLRGAGARNWVDIVPEAHVPPLRLHHLAFASAVQQPPGMHGSLQGLSGRLRGAPGGPQVGREAGWCLRWVARWSQVGKRLGLLGRPSGSRVLKLPHSLVSGAGTRGEPEDSCASWVRARDGGLYLYPPLSDFWEDVPCSGIPLLRSGSEVHIKLGPNVLLVDGKGRNLMWQHWMPRSRGYRRSMAFIVERRAERQSGSQRMPSDQVPDDGSLGIVFALRSVQSGRYVVEGGMLDWYCMQATGERPEDAAVFTLVPLMPSKASPQISTPEMARASAHMFALRLSGQDKLLSIQKNGYVKMTAVADLDSGIDNETMAMSFECLQPVDSYEIVFHSKQIGIKVGQEVPLHVSGFTAMQSASGLPEVGPAENSGRVHIGDVIKSVNGQDIDGISRSDALTMIASTRRPVTLVFKVADSFVR</sequence>
<feature type="region of interest" description="Disordered" evidence="3">
    <location>
        <begin position="382"/>
        <end position="430"/>
    </location>
</feature>
<accession>A0ABN9Q320</accession>
<keyword evidence="1 2" id="KW-0728">SH3 domain</keyword>
<evidence type="ECO:0000259" key="5">
    <source>
        <dbReference type="PROSITE" id="PS50106"/>
    </source>
</evidence>
<dbReference type="SMART" id="SM00228">
    <property type="entry name" value="PDZ"/>
    <property type="match status" value="1"/>
</dbReference>
<dbReference type="InterPro" id="IPR001452">
    <property type="entry name" value="SH3_domain"/>
</dbReference>
<reference evidence="6" key="1">
    <citation type="submission" date="2023-10" db="EMBL/GenBank/DDBJ databases">
        <authorList>
            <person name="Chen Y."/>
            <person name="Shah S."/>
            <person name="Dougan E. K."/>
            <person name="Thang M."/>
            <person name="Chan C."/>
        </authorList>
    </citation>
    <scope>NUCLEOTIDE SEQUENCE [LARGE SCALE GENOMIC DNA]</scope>
</reference>
<evidence type="ECO:0000256" key="2">
    <source>
        <dbReference type="PROSITE-ProRule" id="PRU00192"/>
    </source>
</evidence>
<evidence type="ECO:0000256" key="1">
    <source>
        <dbReference type="ARBA" id="ARBA00022443"/>
    </source>
</evidence>
<organism evidence="6 7">
    <name type="scientific">Prorocentrum cordatum</name>
    <dbReference type="NCBI Taxonomy" id="2364126"/>
    <lineage>
        <taxon>Eukaryota</taxon>
        <taxon>Sar</taxon>
        <taxon>Alveolata</taxon>
        <taxon>Dinophyceae</taxon>
        <taxon>Prorocentrales</taxon>
        <taxon>Prorocentraceae</taxon>
        <taxon>Prorocentrum</taxon>
    </lineage>
</organism>
<dbReference type="PROSITE" id="PS50106">
    <property type="entry name" value="PDZ"/>
    <property type="match status" value="1"/>
</dbReference>
<keyword evidence="7" id="KW-1185">Reference proteome</keyword>
<evidence type="ECO:0000259" key="4">
    <source>
        <dbReference type="PROSITE" id="PS50002"/>
    </source>
</evidence>
<dbReference type="InterPro" id="IPR036028">
    <property type="entry name" value="SH3-like_dom_sf"/>
</dbReference>
<dbReference type="Gene3D" id="2.30.30.40">
    <property type="entry name" value="SH3 Domains"/>
    <property type="match status" value="1"/>
</dbReference>
<evidence type="ECO:0000313" key="7">
    <source>
        <dbReference type="Proteomes" id="UP001189429"/>
    </source>
</evidence>
<feature type="region of interest" description="Disordered" evidence="3">
    <location>
        <begin position="135"/>
        <end position="157"/>
    </location>
</feature>
<feature type="region of interest" description="Disordered" evidence="3">
    <location>
        <begin position="75"/>
        <end position="100"/>
    </location>
</feature>
<evidence type="ECO:0000256" key="3">
    <source>
        <dbReference type="SAM" id="MobiDB-lite"/>
    </source>
</evidence>
<dbReference type="EMBL" id="CAUYUJ010002225">
    <property type="protein sequence ID" value="CAK0799790.1"/>
    <property type="molecule type" value="Genomic_DNA"/>
</dbReference>
<proteinExistence type="predicted"/>
<dbReference type="SMART" id="SM00326">
    <property type="entry name" value="SH3"/>
    <property type="match status" value="1"/>
</dbReference>
<gene>
    <name evidence="6" type="ORF">PCOR1329_LOCUS8130</name>
</gene>
<dbReference type="InterPro" id="IPR036034">
    <property type="entry name" value="PDZ_sf"/>
</dbReference>
<feature type="compositionally biased region" description="Pro residues" evidence="3">
    <location>
        <begin position="143"/>
        <end position="152"/>
    </location>
</feature>